<proteinExistence type="predicted"/>
<dbReference type="EMBL" id="CARXXK010000005">
    <property type="protein sequence ID" value="CAI6367621.1"/>
    <property type="molecule type" value="Genomic_DNA"/>
</dbReference>
<dbReference type="AlphaFoldDB" id="A0AAV0XHL9"/>
<protein>
    <recommendedName>
        <fullName evidence="2">Regulatory protein zeste</fullName>
    </recommendedName>
</protein>
<comment type="caution">
    <text evidence="7">The sequence shown here is derived from an EMBL/GenBank/DDBJ whole genome shotgun (WGS) entry which is preliminary data.</text>
</comment>
<evidence type="ECO:0000256" key="2">
    <source>
        <dbReference type="ARBA" id="ARBA00016807"/>
    </source>
</evidence>
<dbReference type="Pfam" id="PF13873">
    <property type="entry name" value="Myb_DNA-bind_5"/>
    <property type="match status" value="1"/>
</dbReference>
<organism evidence="7 8">
    <name type="scientific">Macrosiphum euphorbiae</name>
    <name type="common">potato aphid</name>
    <dbReference type="NCBI Taxonomy" id="13131"/>
    <lineage>
        <taxon>Eukaryota</taxon>
        <taxon>Metazoa</taxon>
        <taxon>Ecdysozoa</taxon>
        <taxon>Arthropoda</taxon>
        <taxon>Hexapoda</taxon>
        <taxon>Insecta</taxon>
        <taxon>Pterygota</taxon>
        <taxon>Neoptera</taxon>
        <taxon>Paraneoptera</taxon>
        <taxon>Hemiptera</taxon>
        <taxon>Sternorrhyncha</taxon>
        <taxon>Aphidomorpha</taxon>
        <taxon>Aphidoidea</taxon>
        <taxon>Aphididae</taxon>
        <taxon>Macrosiphini</taxon>
        <taxon>Macrosiphum</taxon>
    </lineage>
</organism>
<keyword evidence="8" id="KW-1185">Reference proteome</keyword>
<feature type="domain" description="Myb/SANT-like DNA-binding" evidence="6">
    <location>
        <begin position="8"/>
        <end position="55"/>
    </location>
</feature>
<evidence type="ECO:0000259" key="6">
    <source>
        <dbReference type="Pfam" id="PF13873"/>
    </source>
</evidence>
<evidence type="ECO:0000313" key="8">
    <source>
        <dbReference type="Proteomes" id="UP001160148"/>
    </source>
</evidence>
<evidence type="ECO:0000256" key="5">
    <source>
        <dbReference type="ARBA" id="ARBA00025466"/>
    </source>
</evidence>
<sequence length="74" mass="8630">MINTKRDRQVNFSSCEEEILVQLILENGHIVENKETDADMWQKKKEVWEKIDKSLVVSTDILLLSSSGKHFIIK</sequence>
<gene>
    <name evidence="7" type="ORF">MEUPH1_LOCUS22078</name>
</gene>
<comment type="function">
    <text evidence="5">Involved in transvection phenomena (= synapsis-dependent gene expression), where the synaptic pairing of chromosomes carrying genes with which zeste interacts influences the expression of these genes. Zeste binds to DNA and stimulates transcription from a nearby promoter.</text>
</comment>
<keyword evidence="3" id="KW-0805">Transcription regulation</keyword>
<evidence type="ECO:0000256" key="1">
    <source>
        <dbReference type="ARBA" id="ARBA00011764"/>
    </source>
</evidence>
<evidence type="ECO:0000313" key="7">
    <source>
        <dbReference type="EMBL" id="CAI6367621.1"/>
    </source>
</evidence>
<reference evidence="7 8" key="1">
    <citation type="submission" date="2023-01" db="EMBL/GenBank/DDBJ databases">
        <authorList>
            <person name="Whitehead M."/>
        </authorList>
    </citation>
    <scope>NUCLEOTIDE SEQUENCE [LARGE SCALE GENOMIC DNA]</scope>
</reference>
<evidence type="ECO:0000256" key="4">
    <source>
        <dbReference type="ARBA" id="ARBA00023163"/>
    </source>
</evidence>
<accession>A0AAV0XHL9</accession>
<evidence type="ECO:0000256" key="3">
    <source>
        <dbReference type="ARBA" id="ARBA00023015"/>
    </source>
</evidence>
<name>A0AAV0XHL9_9HEMI</name>
<keyword evidence="4" id="KW-0804">Transcription</keyword>
<comment type="subunit">
    <text evidence="1">Self-associates forming complexes of several hundred monomers.</text>
</comment>
<dbReference type="InterPro" id="IPR028002">
    <property type="entry name" value="Myb_DNA-bind_5"/>
</dbReference>
<dbReference type="Proteomes" id="UP001160148">
    <property type="component" value="Unassembled WGS sequence"/>
</dbReference>